<protein>
    <recommendedName>
        <fullName evidence="6">Pentatricopeptide repeat-containing protein</fullName>
    </recommendedName>
</protein>
<evidence type="ECO:0008006" key="6">
    <source>
        <dbReference type="Google" id="ProtNLM"/>
    </source>
</evidence>
<dbReference type="PROSITE" id="PS51375">
    <property type="entry name" value="PPR"/>
    <property type="match status" value="4"/>
</dbReference>
<feature type="repeat" description="PPR" evidence="2">
    <location>
        <begin position="214"/>
        <end position="248"/>
    </location>
</feature>
<evidence type="ECO:0000313" key="4">
    <source>
        <dbReference type="EMBL" id="KAJ4962161.1"/>
    </source>
</evidence>
<evidence type="ECO:0000256" key="2">
    <source>
        <dbReference type="PROSITE-ProRule" id="PRU00708"/>
    </source>
</evidence>
<dbReference type="FunFam" id="1.25.40.10:FF:000470">
    <property type="entry name" value="Pentatricopeptide repeat-containing protein At5g66520"/>
    <property type="match status" value="1"/>
</dbReference>
<feature type="repeat" description="PPR" evidence="2">
    <location>
        <begin position="315"/>
        <end position="349"/>
    </location>
</feature>
<dbReference type="Proteomes" id="UP001141806">
    <property type="component" value="Unassembled WGS sequence"/>
</dbReference>
<evidence type="ECO:0000313" key="5">
    <source>
        <dbReference type="Proteomes" id="UP001141806"/>
    </source>
</evidence>
<name>A0A9Q0K3W3_9MAGN</name>
<dbReference type="NCBIfam" id="TIGR00756">
    <property type="entry name" value="PPR"/>
    <property type="match status" value="5"/>
</dbReference>
<feature type="repeat" description="PPR" evidence="2">
    <location>
        <begin position="363"/>
        <end position="397"/>
    </location>
</feature>
<dbReference type="InterPro" id="IPR046960">
    <property type="entry name" value="PPR_At4g14850-like_plant"/>
</dbReference>
<dbReference type="Pfam" id="PF01535">
    <property type="entry name" value="PPR"/>
    <property type="match status" value="3"/>
</dbReference>
<dbReference type="Pfam" id="PF20431">
    <property type="entry name" value="E_motif"/>
    <property type="match status" value="1"/>
</dbReference>
<feature type="compositionally biased region" description="Polar residues" evidence="3">
    <location>
        <begin position="67"/>
        <end position="92"/>
    </location>
</feature>
<feature type="repeat" description="PPR" evidence="2">
    <location>
        <begin position="433"/>
        <end position="467"/>
    </location>
</feature>
<dbReference type="AlphaFoldDB" id="A0A9Q0K3W3"/>
<feature type="region of interest" description="Disordered" evidence="3">
    <location>
        <begin position="61"/>
        <end position="92"/>
    </location>
</feature>
<dbReference type="Pfam" id="PF12854">
    <property type="entry name" value="PPR_1"/>
    <property type="match status" value="1"/>
</dbReference>
<dbReference type="PANTHER" id="PTHR47926:SF528">
    <property type="entry name" value="PENTATRICOPEPTIDE REPEAT-CONTAINING PROTEIN"/>
    <property type="match status" value="1"/>
</dbReference>
<dbReference type="InterPro" id="IPR046848">
    <property type="entry name" value="E_motif"/>
</dbReference>
<accession>A0A9Q0K3W3</accession>
<dbReference type="GO" id="GO:0003723">
    <property type="term" value="F:RNA binding"/>
    <property type="evidence" value="ECO:0007669"/>
    <property type="project" value="InterPro"/>
</dbReference>
<dbReference type="FunFam" id="1.25.40.10:FF:000366">
    <property type="entry name" value="Pentatricopeptide (PPR) repeat-containing protein"/>
    <property type="match status" value="1"/>
</dbReference>
<dbReference type="FunFam" id="1.25.40.10:FF:000031">
    <property type="entry name" value="Pentatricopeptide repeat-containing protein mitochondrial"/>
    <property type="match status" value="1"/>
</dbReference>
<dbReference type="OrthoDB" id="185373at2759"/>
<gene>
    <name evidence="4" type="ORF">NE237_022100</name>
</gene>
<dbReference type="Gene3D" id="1.25.40.10">
    <property type="entry name" value="Tetratricopeptide repeat domain"/>
    <property type="match status" value="5"/>
</dbReference>
<keyword evidence="5" id="KW-1185">Reference proteome</keyword>
<dbReference type="Pfam" id="PF13041">
    <property type="entry name" value="PPR_2"/>
    <property type="match status" value="2"/>
</dbReference>
<keyword evidence="1" id="KW-0677">Repeat</keyword>
<reference evidence="4" key="1">
    <citation type="journal article" date="2023" name="Plant J.">
        <title>The genome of the king protea, Protea cynaroides.</title>
        <authorList>
            <person name="Chang J."/>
            <person name="Duong T.A."/>
            <person name="Schoeman C."/>
            <person name="Ma X."/>
            <person name="Roodt D."/>
            <person name="Barker N."/>
            <person name="Li Z."/>
            <person name="Van de Peer Y."/>
            <person name="Mizrachi E."/>
        </authorList>
    </citation>
    <scope>NUCLEOTIDE SEQUENCE</scope>
    <source>
        <tissue evidence="4">Young leaves</tissue>
    </source>
</reference>
<comment type="caution">
    <text evidence="4">The sequence shown here is derived from an EMBL/GenBank/DDBJ whole genome shotgun (WGS) entry which is preliminary data.</text>
</comment>
<evidence type="ECO:0000256" key="3">
    <source>
        <dbReference type="SAM" id="MobiDB-lite"/>
    </source>
</evidence>
<dbReference type="InterPro" id="IPR011990">
    <property type="entry name" value="TPR-like_helical_dom_sf"/>
</dbReference>
<feature type="compositionally biased region" description="Gly residues" evidence="3">
    <location>
        <begin position="14"/>
        <end position="39"/>
    </location>
</feature>
<feature type="region of interest" description="Disordered" evidence="3">
    <location>
        <begin position="1"/>
        <end position="49"/>
    </location>
</feature>
<dbReference type="InterPro" id="IPR002885">
    <property type="entry name" value="PPR_rpt"/>
</dbReference>
<dbReference type="GO" id="GO:0009451">
    <property type="term" value="P:RNA modification"/>
    <property type="evidence" value="ECO:0007669"/>
    <property type="project" value="InterPro"/>
</dbReference>
<dbReference type="EMBL" id="JAMYWD010000008">
    <property type="protein sequence ID" value="KAJ4962161.1"/>
    <property type="molecule type" value="Genomic_DNA"/>
</dbReference>
<dbReference type="PANTHER" id="PTHR47926">
    <property type="entry name" value="PENTATRICOPEPTIDE REPEAT-CONTAINING PROTEIN"/>
    <property type="match status" value="1"/>
</dbReference>
<organism evidence="4 5">
    <name type="scientific">Protea cynaroides</name>
    <dbReference type="NCBI Taxonomy" id="273540"/>
    <lineage>
        <taxon>Eukaryota</taxon>
        <taxon>Viridiplantae</taxon>
        <taxon>Streptophyta</taxon>
        <taxon>Embryophyta</taxon>
        <taxon>Tracheophyta</taxon>
        <taxon>Spermatophyta</taxon>
        <taxon>Magnoliopsida</taxon>
        <taxon>Proteales</taxon>
        <taxon>Proteaceae</taxon>
        <taxon>Protea</taxon>
    </lineage>
</organism>
<evidence type="ECO:0000256" key="1">
    <source>
        <dbReference type="ARBA" id="ARBA00022737"/>
    </source>
</evidence>
<sequence>MGANGDCRGESGDGRGGGGGHGGSGDGGGGEKTGEGGGTTNSQVVGKERKQVVVVAQPTSVPALPAGNSSNCRLRLNQGSDPGKGSSNSSVVEWQTSKASGIPIRVQAVMMGAIGSRLNQGLLVSCIFYLHSIASPPKTNSNPKFKSATHQNLHSHLEKCSTMAEVKQIHAQIIENGLFQENFTVGKVIAFCAISEMGDLQYARLVFDRTAEPNRFMWNSLIRGYSNRNDSKEVLFLYGRMIGLGLSPNEFTLPFVLKCCACESAFMETQIIHGQALKLGIGSHVCLQNALLNAYALCGSINGARNLFDSISERTLVSWNSMIGGYSRMGFCKEAFSLFREMRGLGLEPDEFTWVFNWMPEKNIVSWNSIISCCVQHSRCREALDLFTQMYNSGVAPDEATLVSILGACSQLGDLIMGMKTHIYLRNSSILPSVTLYNSLIDMYAKCGPIDTAFDIFRRMPERNVVSWNVMIGALAMHGCGLDAIKLFEKMQAERVPPDGVTFVGVLSACSHSGFVDIGRCYFNSMSLSYAVQPEIEHYACMVDLLGRGGHLSEAIKLIGVMPVRPDVVVWGALLGACRIYGVVEIGKQVLKQLLELEPHGGGLYVLISNIYCEAQRWEDMKKVRKLMKDKGINKGRALSLIEIDGHIHEFMVGDKRHELSSNIYSMIEQLTSHLRSIGYLCSTSRAFLDVEEM</sequence>
<proteinExistence type="predicted"/>